<sequence length="54" mass="6348">KTGTLLIDDFHWLHDRLPSMNALDIFGKIDIVWIILKTGTLLIDFHWYIIHCLA</sequence>
<name>A0A453A473_AEGTS</name>
<proteinExistence type="predicted"/>
<keyword evidence="2" id="KW-1185">Reference proteome</keyword>
<dbReference type="Gramene" id="AET1Gv21036600.5">
    <property type="protein sequence ID" value="AET1Gv21036600.5"/>
    <property type="gene ID" value="AET1Gv21036600"/>
</dbReference>
<reference evidence="1" key="4">
    <citation type="submission" date="2019-03" db="UniProtKB">
        <authorList>
            <consortium name="EnsemblPlants"/>
        </authorList>
    </citation>
    <scope>IDENTIFICATION</scope>
</reference>
<reference evidence="2" key="2">
    <citation type="journal article" date="2017" name="Nat. Plants">
        <title>The Aegilops tauschii genome reveals multiple impacts of transposons.</title>
        <authorList>
            <person name="Zhao G."/>
            <person name="Zou C."/>
            <person name="Li K."/>
            <person name="Wang K."/>
            <person name="Li T."/>
            <person name="Gao L."/>
            <person name="Zhang X."/>
            <person name="Wang H."/>
            <person name="Yang Z."/>
            <person name="Liu X."/>
            <person name="Jiang W."/>
            <person name="Mao L."/>
            <person name="Kong X."/>
            <person name="Jiao Y."/>
            <person name="Jia J."/>
        </authorList>
    </citation>
    <scope>NUCLEOTIDE SEQUENCE [LARGE SCALE GENOMIC DNA]</scope>
    <source>
        <strain evidence="2">cv. AL8/78</strain>
    </source>
</reference>
<dbReference type="AlphaFoldDB" id="A0A453A473"/>
<evidence type="ECO:0000313" key="2">
    <source>
        <dbReference type="Proteomes" id="UP000015105"/>
    </source>
</evidence>
<protein>
    <submittedName>
        <fullName evidence="1">Uncharacterized protein</fullName>
    </submittedName>
</protein>
<accession>A0A453A473</accession>
<reference evidence="1" key="3">
    <citation type="journal article" date="2017" name="Nature">
        <title>Genome sequence of the progenitor of the wheat D genome Aegilops tauschii.</title>
        <authorList>
            <person name="Luo M.C."/>
            <person name="Gu Y.Q."/>
            <person name="Puiu D."/>
            <person name="Wang H."/>
            <person name="Twardziok S.O."/>
            <person name="Deal K.R."/>
            <person name="Huo N."/>
            <person name="Zhu T."/>
            <person name="Wang L."/>
            <person name="Wang Y."/>
            <person name="McGuire P.E."/>
            <person name="Liu S."/>
            <person name="Long H."/>
            <person name="Ramasamy R.K."/>
            <person name="Rodriguez J.C."/>
            <person name="Van S.L."/>
            <person name="Yuan L."/>
            <person name="Wang Z."/>
            <person name="Xia Z."/>
            <person name="Xiao L."/>
            <person name="Anderson O.D."/>
            <person name="Ouyang S."/>
            <person name="Liang Y."/>
            <person name="Zimin A.V."/>
            <person name="Pertea G."/>
            <person name="Qi P."/>
            <person name="Bennetzen J.L."/>
            <person name="Dai X."/>
            <person name="Dawson M.W."/>
            <person name="Muller H.G."/>
            <person name="Kugler K."/>
            <person name="Rivarola-Duarte L."/>
            <person name="Spannagl M."/>
            <person name="Mayer K.F.X."/>
            <person name="Lu F.H."/>
            <person name="Bevan M.W."/>
            <person name="Leroy P."/>
            <person name="Li P."/>
            <person name="You F.M."/>
            <person name="Sun Q."/>
            <person name="Liu Z."/>
            <person name="Lyons E."/>
            <person name="Wicker T."/>
            <person name="Salzberg S.L."/>
            <person name="Devos K.M."/>
            <person name="Dvorak J."/>
        </authorList>
    </citation>
    <scope>NUCLEOTIDE SEQUENCE [LARGE SCALE GENOMIC DNA]</scope>
    <source>
        <strain evidence="1">cv. AL8/78</strain>
    </source>
</reference>
<organism evidence="1 2">
    <name type="scientific">Aegilops tauschii subsp. strangulata</name>
    <name type="common">Goatgrass</name>
    <dbReference type="NCBI Taxonomy" id="200361"/>
    <lineage>
        <taxon>Eukaryota</taxon>
        <taxon>Viridiplantae</taxon>
        <taxon>Streptophyta</taxon>
        <taxon>Embryophyta</taxon>
        <taxon>Tracheophyta</taxon>
        <taxon>Spermatophyta</taxon>
        <taxon>Magnoliopsida</taxon>
        <taxon>Liliopsida</taxon>
        <taxon>Poales</taxon>
        <taxon>Poaceae</taxon>
        <taxon>BOP clade</taxon>
        <taxon>Pooideae</taxon>
        <taxon>Triticodae</taxon>
        <taxon>Triticeae</taxon>
        <taxon>Triticinae</taxon>
        <taxon>Aegilops</taxon>
    </lineage>
</organism>
<reference evidence="1" key="5">
    <citation type="journal article" date="2021" name="G3 (Bethesda)">
        <title>Aegilops tauschii genome assembly Aet v5.0 features greater sequence contiguity and improved annotation.</title>
        <authorList>
            <person name="Wang L."/>
            <person name="Zhu T."/>
            <person name="Rodriguez J.C."/>
            <person name="Deal K.R."/>
            <person name="Dubcovsky J."/>
            <person name="McGuire P.E."/>
            <person name="Lux T."/>
            <person name="Spannagl M."/>
            <person name="Mayer K.F.X."/>
            <person name="Baldrich P."/>
            <person name="Meyers B.C."/>
            <person name="Huo N."/>
            <person name="Gu Y.Q."/>
            <person name="Zhou H."/>
            <person name="Devos K.M."/>
            <person name="Bennetzen J.L."/>
            <person name="Unver T."/>
            <person name="Budak H."/>
            <person name="Gulick P.J."/>
            <person name="Galiba G."/>
            <person name="Kalapos B."/>
            <person name="Nelson D.R."/>
            <person name="Li P."/>
            <person name="You F.M."/>
            <person name="Luo M.C."/>
            <person name="Dvorak J."/>
        </authorList>
    </citation>
    <scope>NUCLEOTIDE SEQUENCE [LARGE SCALE GENOMIC DNA]</scope>
    <source>
        <strain evidence="1">cv. AL8/78</strain>
    </source>
</reference>
<dbReference type="Proteomes" id="UP000015105">
    <property type="component" value="Chromosome 1D"/>
</dbReference>
<dbReference type="EnsemblPlants" id="AET1Gv21036600.5">
    <property type="protein sequence ID" value="AET1Gv21036600.5"/>
    <property type="gene ID" value="AET1Gv21036600"/>
</dbReference>
<reference evidence="2" key="1">
    <citation type="journal article" date="2014" name="Science">
        <title>Ancient hybridizations among the ancestral genomes of bread wheat.</title>
        <authorList>
            <consortium name="International Wheat Genome Sequencing Consortium,"/>
            <person name="Marcussen T."/>
            <person name="Sandve S.R."/>
            <person name="Heier L."/>
            <person name="Spannagl M."/>
            <person name="Pfeifer M."/>
            <person name="Jakobsen K.S."/>
            <person name="Wulff B.B."/>
            <person name="Steuernagel B."/>
            <person name="Mayer K.F."/>
            <person name="Olsen O.A."/>
        </authorList>
    </citation>
    <scope>NUCLEOTIDE SEQUENCE [LARGE SCALE GENOMIC DNA]</scope>
    <source>
        <strain evidence="2">cv. AL8/78</strain>
    </source>
</reference>
<evidence type="ECO:0000313" key="1">
    <source>
        <dbReference type="EnsemblPlants" id="AET1Gv21036600.5"/>
    </source>
</evidence>